<sequence length="432" mass="47496">MGRGARKGSTGGGGASKKWQMNVYDRTEAMAIDVDRGLCQSRDQKGWHGCRSNKGVSGYGKYYYEATVTDEGLCRVGWSTMKAKLDLGTDNQSYGFGGTGKKSFNRQFDSYGETYGLSDVLGCYINLDDMTIKWSKNGVDFGDAYVIQGNLKNAAFFAAVCLKNAELKFNFGDSPFAYPPQGGYQALSKAPSECVVESTICSNAAQVGPAKRPPNAPYAIIIEPSRELAEQTCNQIKKFKKHLKNPTVTDVLLVGGTGAKEQVDTLMRGVDIVVGTPGRMADFISTGKLSLVAVRFFVLDEADGLLAQGNTELINRLHRQIPGVTSDGKRLQMVVCSATLHSFDVRKMADRLMHFPTWIDLKGQDSVPETVHHVVLMVDPRKDQRWKQPGNHITTDEVHAKDRLNHNVETPGQSPLIGQYCPTSDEQVYWSV</sequence>
<dbReference type="Pfam" id="PF00270">
    <property type="entry name" value="DEAD"/>
    <property type="match status" value="1"/>
</dbReference>
<evidence type="ECO:0000259" key="2">
    <source>
        <dbReference type="PROSITE" id="PS50188"/>
    </source>
</evidence>
<dbReference type="PROSITE" id="PS51192">
    <property type="entry name" value="HELICASE_ATP_BIND_1"/>
    <property type="match status" value="1"/>
</dbReference>
<proteinExistence type="predicted"/>
<dbReference type="SMART" id="SM00449">
    <property type="entry name" value="SPRY"/>
    <property type="match status" value="1"/>
</dbReference>
<dbReference type="GO" id="GO:0000380">
    <property type="term" value="P:alternative mRNA splicing, via spliceosome"/>
    <property type="evidence" value="ECO:0007669"/>
    <property type="project" value="TreeGrafter"/>
</dbReference>
<reference evidence="4" key="1">
    <citation type="journal article" date="2023" name="Mol. Biol. Evol.">
        <title>Third-Generation Sequencing Reveals the Adaptive Role of the Epigenome in Three Deep-Sea Polychaetes.</title>
        <authorList>
            <person name="Perez M."/>
            <person name="Aroh O."/>
            <person name="Sun Y."/>
            <person name="Lan Y."/>
            <person name="Juniper S.K."/>
            <person name="Young C.R."/>
            <person name="Angers B."/>
            <person name="Qian P.Y."/>
        </authorList>
    </citation>
    <scope>NUCLEOTIDE SEQUENCE</scope>
    <source>
        <strain evidence="4">R07B-5</strain>
    </source>
</reference>
<dbReference type="EMBL" id="JAODUO010000447">
    <property type="protein sequence ID" value="KAK2180352.1"/>
    <property type="molecule type" value="Genomic_DNA"/>
</dbReference>
<feature type="domain" description="Helicase ATP-binding" evidence="3">
    <location>
        <begin position="214"/>
        <end position="358"/>
    </location>
</feature>
<dbReference type="InterPro" id="IPR011545">
    <property type="entry name" value="DEAD/DEAH_box_helicase_dom"/>
</dbReference>
<dbReference type="PANTHER" id="PTHR12381">
    <property type="entry name" value="HETEROGENEOUS NUCLEAR RIBONUCLEOPROTEIN U FAMILY MEMBER"/>
    <property type="match status" value="1"/>
</dbReference>
<dbReference type="Gene3D" id="3.40.50.300">
    <property type="entry name" value="P-loop containing nucleotide triphosphate hydrolases"/>
    <property type="match status" value="1"/>
</dbReference>
<dbReference type="GO" id="GO:0005634">
    <property type="term" value="C:nucleus"/>
    <property type="evidence" value="ECO:0007669"/>
    <property type="project" value="TreeGrafter"/>
</dbReference>
<protein>
    <recommendedName>
        <fullName evidence="6">ATP-dependent RNA helicase DDX1</fullName>
    </recommendedName>
</protein>
<organism evidence="4 5">
    <name type="scientific">Ridgeia piscesae</name>
    <name type="common">Tubeworm</name>
    <dbReference type="NCBI Taxonomy" id="27915"/>
    <lineage>
        <taxon>Eukaryota</taxon>
        <taxon>Metazoa</taxon>
        <taxon>Spiralia</taxon>
        <taxon>Lophotrochozoa</taxon>
        <taxon>Annelida</taxon>
        <taxon>Polychaeta</taxon>
        <taxon>Sedentaria</taxon>
        <taxon>Canalipalpata</taxon>
        <taxon>Sabellida</taxon>
        <taxon>Siboglinidae</taxon>
        <taxon>Ridgeia</taxon>
    </lineage>
</organism>
<dbReference type="CDD" id="cd17938">
    <property type="entry name" value="DEADc_DDX1"/>
    <property type="match status" value="1"/>
</dbReference>
<dbReference type="InterPro" id="IPR003877">
    <property type="entry name" value="SPRY_dom"/>
</dbReference>
<dbReference type="InterPro" id="IPR014001">
    <property type="entry name" value="Helicase_ATP-bd"/>
</dbReference>
<dbReference type="CDD" id="cd12873">
    <property type="entry name" value="SPRY_DDX1"/>
    <property type="match status" value="1"/>
</dbReference>
<dbReference type="AlphaFoldDB" id="A0AAD9NRQ9"/>
<evidence type="ECO:0000313" key="5">
    <source>
        <dbReference type="Proteomes" id="UP001209878"/>
    </source>
</evidence>
<accession>A0AAD9NRQ9</accession>
<dbReference type="InterPro" id="IPR043136">
    <property type="entry name" value="B30.2/SPRY_sf"/>
</dbReference>
<gene>
    <name evidence="4" type="ORF">NP493_447g05038</name>
</gene>
<dbReference type="PROSITE" id="PS50188">
    <property type="entry name" value="B302_SPRY"/>
    <property type="match status" value="1"/>
</dbReference>
<name>A0AAD9NRQ9_RIDPI</name>
<keyword evidence="5" id="KW-1185">Reference proteome</keyword>
<keyword evidence="1" id="KW-0378">Hydrolase</keyword>
<dbReference type="PANTHER" id="PTHR12381:SF56">
    <property type="entry name" value="B30.2_SPRY DOMAIN-CONTAINING PROTEIN-RELATED"/>
    <property type="match status" value="1"/>
</dbReference>
<feature type="domain" description="B30.2/SPRY" evidence="2">
    <location>
        <begin position="1"/>
        <end position="176"/>
    </location>
</feature>
<dbReference type="InterPro" id="IPR027417">
    <property type="entry name" value="P-loop_NTPase"/>
</dbReference>
<keyword evidence="1" id="KW-0540">Nuclease</keyword>
<dbReference type="Proteomes" id="UP001209878">
    <property type="component" value="Unassembled WGS sequence"/>
</dbReference>
<dbReference type="SMART" id="SM00487">
    <property type="entry name" value="DEXDc"/>
    <property type="match status" value="1"/>
</dbReference>
<dbReference type="InterPro" id="IPR013320">
    <property type="entry name" value="ConA-like_dom_sf"/>
</dbReference>
<dbReference type="GO" id="GO:0003723">
    <property type="term" value="F:RNA binding"/>
    <property type="evidence" value="ECO:0007669"/>
    <property type="project" value="TreeGrafter"/>
</dbReference>
<dbReference type="SUPFAM" id="SSF52540">
    <property type="entry name" value="P-loop containing nucleoside triphosphate hydrolases"/>
    <property type="match status" value="1"/>
</dbReference>
<dbReference type="SUPFAM" id="SSF49899">
    <property type="entry name" value="Concanavalin A-like lectins/glucanases"/>
    <property type="match status" value="1"/>
</dbReference>
<dbReference type="FunFam" id="2.60.120.920:FF:000076">
    <property type="entry name" value="ATP-dependent RNA helicase DDX1"/>
    <property type="match status" value="1"/>
</dbReference>
<evidence type="ECO:0000313" key="4">
    <source>
        <dbReference type="EMBL" id="KAK2180352.1"/>
    </source>
</evidence>
<dbReference type="GO" id="GO:0005524">
    <property type="term" value="F:ATP binding"/>
    <property type="evidence" value="ECO:0007669"/>
    <property type="project" value="InterPro"/>
</dbReference>
<dbReference type="Gene3D" id="2.60.120.920">
    <property type="match status" value="1"/>
</dbReference>
<dbReference type="Pfam" id="PF00622">
    <property type="entry name" value="SPRY"/>
    <property type="match status" value="1"/>
</dbReference>
<comment type="caution">
    <text evidence="4">The sequence shown here is derived from an EMBL/GenBank/DDBJ whole genome shotgun (WGS) entry which is preliminary data.</text>
</comment>
<dbReference type="GO" id="GO:0004518">
    <property type="term" value="F:nuclease activity"/>
    <property type="evidence" value="ECO:0007669"/>
    <property type="project" value="UniProtKB-KW"/>
</dbReference>
<evidence type="ECO:0008006" key="6">
    <source>
        <dbReference type="Google" id="ProtNLM"/>
    </source>
</evidence>
<dbReference type="FunFam" id="3.40.50.300:FF:000652">
    <property type="entry name" value="ATP-dependent RNA helicase DDX1"/>
    <property type="match status" value="1"/>
</dbReference>
<evidence type="ECO:0000256" key="1">
    <source>
        <dbReference type="ARBA" id="ARBA00022722"/>
    </source>
</evidence>
<dbReference type="InterPro" id="IPR001870">
    <property type="entry name" value="B30.2/SPRY"/>
</dbReference>
<evidence type="ECO:0000259" key="3">
    <source>
        <dbReference type="PROSITE" id="PS51192"/>
    </source>
</evidence>